<dbReference type="GO" id="GO:0005085">
    <property type="term" value="F:guanyl-nucleotide exchange factor activity"/>
    <property type="evidence" value="ECO:0007669"/>
    <property type="project" value="TreeGrafter"/>
</dbReference>
<dbReference type="KEGG" id="hir:HETIRDRAFT_457360"/>
<keyword evidence="5" id="KW-1185">Reference proteome</keyword>
<reference evidence="4 5" key="1">
    <citation type="journal article" date="2012" name="New Phytol.">
        <title>Insight into trade-off between wood decay and parasitism from the genome of a fungal forest pathogen.</title>
        <authorList>
            <person name="Olson A."/>
            <person name="Aerts A."/>
            <person name="Asiegbu F."/>
            <person name="Belbahri L."/>
            <person name="Bouzid O."/>
            <person name="Broberg A."/>
            <person name="Canback B."/>
            <person name="Coutinho P.M."/>
            <person name="Cullen D."/>
            <person name="Dalman K."/>
            <person name="Deflorio G."/>
            <person name="van Diepen L.T."/>
            <person name="Dunand C."/>
            <person name="Duplessis S."/>
            <person name="Durling M."/>
            <person name="Gonthier P."/>
            <person name="Grimwood J."/>
            <person name="Fossdal C.G."/>
            <person name="Hansson D."/>
            <person name="Henrissat B."/>
            <person name="Hietala A."/>
            <person name="Himmelstrand K."/>
            <person name="Hoffmeister D."/>
            <person name="Hogberg N."/>
            <person name="James T.Y."/>
            <person name="Karlsson M."/>
            <person name="Kohler A."/>
            <person name="Kues U."/>
            <person name="Lee Y.H."/>
            <person name="Lin Y.C."/>
            <person name="Lind M."/>
            <person name="Lindquist E."/>
            <person name="Lombard V."/>
            <person name="Lucas S."/>
            <person name="Lunden K."/>
            <person name="Morin E."/>
            <person name="Murat C."/>
            <person name="Park J."/>
            <person name="Raffaello T."/>
            <person name="Rouze P."/>
            <person name="Salamov A."/>
            <person name="Schmutz J."/>
            <person name="Solheim H."/>
            <person name="Stahlberg J."/>
            <person name="Velez H."/>
            <person name="de Vries R.P."/>
            <person name="Wiebenga A."/>
            <person name="Woodward S."/>
            <person name="Yakovlev I."/>
            <person name="Garbelotto M."/>
            <person name="Martin F."/>
            <person name="Grigoriev I.V."/>
            <person name="Stenlid J."/>
        </authorList>
    </citation>
    <scope>NUCLEOTIDE SEQUENCE [LARGE SCALE GENOMIC DNA]</scope>
    <source>
        <strain evidence="4 5">TC 32-1</strain>
    </source>
</reference>
<dbReference type="GeneID" id="20676822"/>
<keyword evidence="3" id="KW-0653">Protein transport</keyword>
<dbReference type="PANTHER" id="PTHR15837:SF0">
    <property type="entry name" value="RAN GUANINE NUCLEOTIDE RELEASE FACTOR"/>
    <property type="match status" value="1"/>
</dbReference>
<dbReference type="GO" id="GO:0005634">
    <property type="term" value="C:nucleus"/>
    <property type="evidence" value="ECO:0007669"/>
    <property type="project" value="TreeGrafter"/>
</dbReference>
<evidence type="ECO:0000256" key="2">
    <source>
        <dbReference type="ARBA" id="ARBA00022448"/>
    </source>
</evidence>
<dbReference type="FunCoup" id="W4KIG9">
    <property type="interactions" value="340"/>
</dbReference>
<gene>
    <name evidence="4" type="ORF">HETIRDRAFT_457360</name>
</gene>
<evidence type="ECO:0000256" key="1">
    <source>
        <dbReference type="ARBA" id="ARBA00010307"/>
    </source>
</evidence>
<dbReference type="EMBL" id="KI925455">
    <property type="protein sequence ID" value="ETW85504.1"/>
    <property type="molecule type" value="Genomic_DNA"/>
</dbReference>
<sequence>MTSFTKRDLFGGTITATLPSRLVDASNLRQVPDTQEVLLYPDSSVSIIFEILQRVEPDDFSNAARFHFDSLAHDNSAQSSQVHEITVIPNDRGDDTPSPIALYGTQLVQKFNRASADDVRVLMALYRVETKGVDLVLTMNVPITSSDDGAVGEEGFTTMRADFDSAVRSLRIVDFGLFA</sequence>
<keyword evidence="2" id="KW-0813">Transport</keyword>
<dbReference type="InterPro" id="IPR007681">
    <property type="entry name" value="Mog1"/>
</dbReference>
<evidence type="ECO:0000313" key="4">
    <source>
        <dbReference type="EMBL" id="ETW85504.1"/>
    </source>
</evidence>
<evidence type="ECO:0008006" key="6">
    <source>
        <dbReference type="Google" id="ProtNLM"/>
    </source>
</evidence>
<dbReference type="Gene3D" id="3.40.1000.10">
    <property type="entry name" value="Mog1/PsbP, alpha/beta/alpha sandwich"/>
    <property type="match status" value="1"/>
</dbReference>
<dbReference type="OrthoDB" id="10255285at2759"/>
<dbReference type="InterPro" id="IPR016123">
    <property type="entry name" value="Mog1/PsbP_a/b/a-sand"/>
</dbReference>
<dbReference type="AlphaFoldDB" id="W4KIG9"/>
<protein>
    <recommendedName>
        <fullName evidence="6">Mog1p/PsbP-like protein</fullName>
    </recommendedName>
</protein>
<organism evidence="4 5">
    <name type="scientific">Heterobasidion irregulare (strain TC 32-1)</name>
    <dbReference type="NCBI Taxonomy" id="747525"/>
    <lineage>
        <taxon>Eukaryota</taxon>
        <taxon>Fungi</taxon>
        <taxon>Dikarya</taxon>
        <taxon>Basidiomycota</taxon>
        <taxon>Agaricomycotina</taxon>
        <taxon>Agaricomycetes</taxon>
        <taxon>Russulales</taxon>
        <taxon>Bondarzewiaceae</taxon>
        <taxon>Heterobasidion</taxon>
        <taxon>Heterobasidion annosum species complex</taxon>
    </lineage>
</organism>
<evidence type="ECO:0000256" key="3">
    <source>
        <dbReference type="ARBA" id="ARBA00022927"/>
    </source>
</evidence>
<evidence type="ECO:0000313" key="5">
    <source>
        <dbReference type="Proteomes" id="UP000030671"/>
    </source>
</evidence>
<name>W4KIG9_HETIT</name>
<proteinExistence type="inferred from homology"/>
<dbReference type="Proteomes" id="UP000030671">
    <property type="component" value="Unassembled WGS sequence"/>
</dbReference>
<dbReference type="GO" id="GO:0006606">
    <property type="term" value="P:protein import into nucleus"/>
    <property type="evidence" value="ECO:0007669"/>
    <property type="project" value="TreeGrafter"/>
</dbReference>
<dbReference type="Pfam" id="PF04603">
    <property type="entry name" value="Mog1"/>
    <property type="match status" value="1"/>
</dbReference>
<dbReference type="GO" id="GO:0031267">
    <property type="term" value="F:small GTPase binding"/>
    <property type="evidence" value="ECO:0007669"/>
    <property type="project" value="TreeGrafter"/>
</dbReference>
<comment type="similarity">
    <text evidence="1">Belongs to the MOG1 family.</text>
</comment>
<dbReference type="eggNOG" id="KOG3329">
    <property type="taxonomic scope" value="Eukaryota"/>
</dbReference>
<dbReference type="SUPFAM" id="SSF55724">
    <property type="entry name" value="Mog1p/PsbP-like"/>
    <property type="match status" value="1"/>
</dbReference>
<accession>W4KIG9</accession>
<dbReference type="RefSeq" id="XP_009542358.1">
    <property type="nucleotide sequence ID" value="XM_009544063.1"/>
</dbReference>
<dbReference type="InParanoid" id="W4KIG9"/>
<dbReference type="PANTHER" id="PTHR15837">
    <property type="entry name" value="RAN GUANINE NUCLEOTIDE RELEASE FACTOR"/>
    <property type="match status" value="1"/>
</dbReference>
<dbReference type="HOGENOM" id="CLU_081345_1_2_1"/>
<dbReference type="STRING" id="747525.W4KIG9"/>